<keyword evidence="4" id="KW-0238">DNA-binding</keyword>
<dbReference type="EMBL" id="RWJF01000001">
    <property type="protein sequence ID" value="RST31922.1"/>
    <property type="molecule type" value="Genomic_DNA"/>
</dbReference>
<gene>
    <name evidence="8" type="ORF">HMF7854_14565</name>
</gene>
<keyword evidence="5" id="KW-0804">Transcription</keyword>
<evidence type="ECO:0000256" key="2">
    <source>
        <dbReference type="ARBA" id="ARBA00023012"/>
    </source>
</evidence>
<dbReference type="GO" id="GO:0006355">
    <property type="term" value="P:regulation of DNA-templated transcription"/>
    <property type="evidence" value="ECO:0007669"/>
    <property type="project" value="TreeGrafter"/>
</dbReference>
<dbReference type="OrthoDB" id="7060229at2"/>
<evidence type="ECO:0000256" key="6">
    <source>
        <dbReference type="PROSITE-ProRule" id="PRU00169"/>
    </source>
</evidence>
<dbReference type="GO" id="GO:0000976">
    <property type="term" value="F:transcription cis-regulatory region binding"/>
    <property type="evidence" value="ECO:0007669"/>
    <property type="project" value="TreeGrafter"/>
</dbReference>
<dbReference type="Proteomes" id="UP000274661">
    <property type="component" value="Unassembled WGS sequence"/>
</dbReference>
<dbReference type="Pfam" id="PF00072">
    <property type="entry name" value="Response_reg"/>
    <property type="match status" value="1"/>
</dbReference>
<keyword evidence="9" id="KW-1185">Reference proteome</keyword>
<dbReference type="Gene3D" id="3.40.50.2300">
    <property type="match status" value="1"/>
</dbReference>
<dbReference type="SMART" id="SM00448">
    <property type="entry name" value="REC"/>
    <property type="match status" value="1"/>
</dbReference>
<dbReference type="PANTHER" id="PTHR48111">
    <property type="entry name" value="REGULATOR OF RPOS"/>
    <property type="match status" value="1"/>
</dbReference>
<comment type="caution">
    <text evidence="8">The sequence shown here is derived from an EMBL/GenBank/DDBJ whole genome shotgun (WGS) entry which is preliminary data.</text>
</comment>
<feature type="modified residue" description="4-aspartylphosphate" evidence="6">
    <location>
        <position position="70"/>
    </location>
</feature>
<keyword evidence="3" id="KW-0805">Transcription regulation</keyword>
<evidence type="ECO:0000256" key="3">
    <source>
        <dbReference type="ARBA" id="ARBA00023015"/>
    </source>
</evidence>
<evidence type="ECO:0000256" key="1">
    <source>
        <dbReference type="ARBA" id="ARBA00022553"/>
    </source>
</evidence>
<evidence type="ECO:0000313" key="8">
    <source>
        <dbReference type="EMBL" id="RST31922.1"/>
    </source>
</evidence>
<sequence>MSPEKQDFFAQAGEGMVLKILIVEDDAQLAVTLKYLVEDNPRYRVVAIADDETSALNAAAEHRPHLALVDLQLARGSTGFAAAVRLGDYDVPCLFVSGKAPGFSMPDLALGCLMKPFTAEDVHRSLAAAEDLMRGRDTARRTPDNLRLYEPDLLEEEVLESAFIPSKRSLKTRFEHWIAGTQQ</sequence>
<dbReference type="PROSITE" id="PS50110">
    <property type="entry name" value="RESPONSE_REGULATORY"/>
    <property type="match status" value="1"/>
</dbReference>
<evidence type="ECO:0000313" key="9">
    <source>
        <dbReference type="Proteomes" id="UP000274661"/>
    </source>
</evidence>
<dbReference type="GO" id="GO:0000156">
    <property type="term" value="F:phosphorelay response regulator activity"/>
    <property type="evidence" value="ECO:0007669"/>
    <property type="project" value="TreeGrafter"/>
</dbReference>
<feature type="domain" description="Response regulatory" evidence="7">
    <location>
        <begin position="19"/>
        <end position="130"/>
    </location>
</feature>
<proteinExistence type="predicted"/>
<dbReference type="SUPFAM" id="SSF52172">
    <property type="entry name" value="CheY-like"/>
    <property type="match status" value="1"/>
</dbReference>
<dbReference type="AlphaFoldDB" id="A0A429VDL9"/>
<dbReference type="GO" id="GO:0032993">
    <property type="term" value="C:protein-DNA complex"/>
    <property type="evidence" value="ECO:0007669"/>
    <property type="project" value="TreeGrafter"/>
</dbReference>
<dbReference type="InterPro" id="IPR039420">
    <property type="entry name" value="WalR-like"/>
</dbReference>
<dbReference type="InterPro" id="IPR011006">
    <property type="entry name" value="CheY-like_superfamily"/>
</dbReference>
<dbReference type="InterPro" id="IPR001789">
    <property type="entry name" value="Sig_transdc_resp-reg_receiver"/>
</dbReference>
<accession>A0A429VDL9</accession>
<evidence type="ECO:0000256" key="4">
    <source>
        <dbReference type="ARBA" id="ARBA00023125"/>
    </source>
</evidence>
<evidence type="ECO:0000256" key="5">
    <source>
        <dbReference type="ARBA" id="ARBA00023163"/>
    </source>
</evidence>
<reference evidence="8 9" key="1">
    <citation type="submission" date="2018-12" db="EMBL/GenBank/DDBJ databases">
        <title>Sphingomonas sp. HMF7854 Genome sequencing and assembly.</title>
        <authorList>
            <person name="Cha I."/>
            <person name="Kang H."/>
            <person name="Kim H."/>
            <person name="Kang J."/>
            <person name="Joh K."/>
        </authorList>
    </citation>
    <scope>NUCLEOTIDE SEQUENCE [LARGE SCALE GENOMIC DNA]</scope>
    <source>
        <strain evidence="8 9">HMF7854</strain>
    </source>
</reference>
<name>A0A429VDL9_9SPHN</name>
<evidence type="ECO:0000259" key="7">
    <source>
        <dbReference type="PROSITE" id="PS50110"/>
    </source>
</evidence>
<keyword evidence="2" id="KW-0902">Two-component regulatory system</keyword>
<organism evidence="8 9">
    <name type="scientific">Sphingomonas ginkgonis</name>
    <dbReference type="NCBI Taxonomy" id="2315330"/>
    <lineage>
        <taxon>Bacteria</taxon>
        <taxon>Pseudomonadati</taxon>
        <taxon>Pseudomonadota</taxon>
        <taxon>Alphaproteobacteria</taxon>
        <taxon>Sphingomonadales</taxon>
        <taxon>Sphingomonadaceae</taxon>
        <taxon>Sphingomonas</taxon>
    </lineage>
</organism>
<dbReference type="PANTHER" id="PTHR48111:SF1">
    <property type="entry name" value="TWO-COMPONENT RESPONSE REGULATOR ORR33"/>
    <property type="match status" value="1"/>
</dbReference>
<keyword evidence="1 6" id="KW-0597">Phosphoprotein</keyword>
<dbReference type="GO" id="GO:0005829">
    <property type="term" value="C:cytosol"/>
    <property type="evidence" value="ECO:0007669"/>
    <property type="project" value="TreeGrafter"/>
</dbReference>
<protein>
    <submittedName>
        <fullName evidence="8">Response regulator</fullName>
    </submittedName>
</protein>